<dbReference type="Proteomes" id="UP001172681">
    <property type="component" value="Unassembled WGS sequence"/>
</dbReference>
<dbReference type="AlphaFoldDB" id="A0AA38Y6G1"/>
<evidence type="ECO:0000313" key="1">
    <source>
        <dbReference type="EMBL" id="KAJ9637106.1"/>
    </source>
</evidence>
<keyword evidence="2" id="KW-1185">Reference proteome</keyword>
<sequence>MFAFLRPSLPPRTNRADQNPIVYEDGRSSLEFRDAGAEYTLRNVHPPHVKGDEPQSIMVPPHHYHINQSEHFRIVSGSVNVYKGLNPKPWKVLSDQEGFEKTAAIQKQIYHRIENASSTEPLVLDVNLAPEEYETEQRFFRNFFGYLDDCRSAKVAPSLFQLLVFLHSADTPLALPISETWPGVIASRIFLIVMAFWGRWILGYETTYPEYYSGKKDM</sequence>
<reference evidence="1" key="1">
    <citation type="submission" date="2022-10" db="EMBL/GenBank/DDBJ databases">
        <title>Culturing micro-colonial fungi from biological soil crusts in the Mojave desert and describing Neophaeococcomyces mojavensis, and introducing the new genera and species Taxawa tesnikishii.</title>
        <authorList>
            <person name="Kurbessoian T."/>
            <person name="Stajich J.E."/>
        </authorList>
    </citation>
    <scope>NUCLEOTIDE SEQUENCE</scope>
    <source>
        <strain evidence="1">TK_35</strain>
    </source>
</reference>
<dbReference type="SUPFAM" id="SSF51182">
    <property type="entry name" value="RmlC-like cupins"/>
    <property type="match status" value="1"/>
</dbReference>
<protein>
    <submittedName>
        <fullName evidence="1">Uncharacterized protein</fullName>
    </submittedName>
</protein>
<dbReference type="EMBL" id="JAPDRN010000026">
    <property type="protein sequence ID" value="KAJ9637106.1"/>
    <property type="molecule type" value="Genomic_DNA"/>
</dbReference>
<dbReference type="InterPro" id="IPR011051">
    <property type="entry name" value="RmlC_Cupin_sf"/>
</dbReference>
<accession>A0AA38Y6G1</accession>
<organism evidence="1 2">
    <name type="scientific">Knufia peltigerae</name>
    <dbReference type="NCBI Taxonomy" id="1002370"/>
    <lineage>
        <taxon>Eukaryota</taxon>
        <taxon>Fungi</taxon>
        <taxon>Dikarya</taxon>
        <taxon>Ascomycota</taxon>
        <taxon>Pezizomycotina</taxon>
        <taxon>Eurotiomycetes</taxon>
        <taxon>Chaetothyriomycetidae</taxon>
        <taxon>Chaetothyriales</taxon>
        <taxon>Trichomeriaceae</taxon>
        <taxon>Knufia</taxon>
    </lineage>
</organism>
<gene>
    <name evidence="1" type="ORF">H2204_005030</name>
</gene>
<proteinExistence type="predicted"/>
<comment type="caution">
    <text evidence="1">The sequence shown here is derived from an EMBL/GenBank/DDBJ whole genome shotgun (WGS) entry which is preliminary data.</text>
</comment>
<evidence type="ECO:0000313" key="2">
    <source>
        <dbReference type="Proteomes" id="UP001172681"/>
    </source>
</evidence>
<name>A0AA38Y6G1_9EURO</name>